<dbReference type="InterPro" id="IPR016181">
    <property type="entry name" value="Acyl_CoA_acyltransferase"/>
</dbReference>
<keyword evidence="3" id="KW-1185">Reference proteome</keyword>
<proteinExistence type="predicted"/>
<evidence type="ECO:0000259" key="1">
    <source>
        <dbReference type="PROSITE" id="PS51186"/>
    </source>
</evidence>
<comment type="caution">
    <text evidence="2">The sequence shown here is derived from an EMBL/GenBank/DDBJ whole genome shotgun (WGS) entry which is preliminary data.</text>
</comment>
<dbReference type="SUPFAM" id="SSF55729">
    <property type="entry name" value="Acyl-CoA N-acyltransferases (Nat)"/>
    <property type="match status" value="1"/>
</dbReference>
<sequence length="182" mass="19847">MLDDPTLSISRPDPAEAANARFVDRLVTIVNAAYAIGEQGMWTRGTVRVTADELRGLLRASELLVATVGERPVGCLHVHRLDDAVWGFGMLAAEPHAQGTGIGRGLVTAAERIAREAGATEMQLELLVPTGHRQESKVRLAEWYGRAGYRKVASRSFADDYPELAAPLAVPCDYQLWRKPLA</sequence>
<dbReference type="InterPro" id="IPR000182">
    <property type="entry name" value="GNAT_dom"/>
</dbReference>
<evidence type="ECO:0000313" key="2">
    <source>
        <dbReference type="EMBL" id="MCS5714619.1"/>
    </source>
</evidence>
<dbReference type="Gene3D" id="3.40.630.30">
    <property type="match status" value="1"/>
</dbReference>
<dbReference type="Proteomes" id="UP001165580">
    <property type="component" value="Unassembled WGS sequence"/>
</dbReference>
<feature type="domain" description="N-acetyltransferase" evidence="1">
    <location>
        <begin position="20"/>
        <end position="173"/>
    </location>
</feature>
<dbReference type="Pfam" id="PF13508">
    <property type="entry name" value="Acetyltransf_7"/>
    <property type="match status" value="1"/>
</dbReference>
<protein>
    <submittedName>
        <fullName evidence="2">GNAT family N-acetyltransferase</fullName>
    </submittedName>
</protein>
<reference evidence="2" key="1">
    <citation type="submission" date="2022-08" db="EMBL/GenBank/DDBJ databases">
        <authorList>
            <person name="Deng Y."/>
            <person name="Han X.-F."/>
            <person name="Zhang Y.-Q."/>
        </authorList>
    </citation>
    <scope>NUCLEOTIDE SEQUENCE</scope>
    <source>
        <strain evidence="2">CPCC 205716</strain>
    </source>
</reference>
<dbReference type="CDD" id="cd04301">
    <property type="entry name" value="NAT_SF"/>
    <property type="match status" value="1"/>
</dbReference>
<evidence type="ECO:0000313" key="3">
    <source>
        <dbReference type="Proteomes" id="UP001165580"/>
    </source>
</evidence>
<name>A0ABT2GI92_9MICO</name>
<dbReference type="RefSeq" id="WP_259486142.1">
    <property type="nucleotide sequence ID" value="NZ_JANTEZ010000003.1"/>
</dbReference>
<dbReference type="PROSITE" id="PS51186">
    <property type="entry name" value="GNAT"/>
    <property type="match status" value="1"/>
</dbReference>
<dbReference type="EMBL" id="JANTEZ010000003">
    <property type="protein sequence ID" value="MCS5714619.1"/>
    <property type="molecule type" value="Genomic_DNA"/>
</dbReference>
<gene>
    <name evidence="2" type="ORF">NVV95_08645</name>
</gene>
<organism evidence="2 3">
    <name type="scientific">Herbiconiux gentiana</name>
    <dbReference type="NCBI Taxonomy" id="2970912"/>
    <lineage>
        <taxon>Bacteria</taxon>
        <taxon>Bacillati</taxon>
        <taxon>Actinomycetota</taxon>
        <taxon>Actinomycetes</taxon>
        <taxon>Micrococcales</taxon>
        <taxon>Microbacteriaceae</taxon>
        <taxon>Herbiconiux</taxon>
    </lineage>
</organism>
<accession>A0ABT2GI92</accession>